<protein>
    <submittedName>
        <fullName evidence="1">Uncharacterized protein</fullName>
    </submittedName>
</protein>
<evidence type="ECO:0000313" key="2">
    <source>
        <dbReference type="Proteomes" id="UP001549145"/>
    </source>
</evidence>
<accession>A0ABV2L8H3</accession>
<sequence length="97" mass="10706">MVLAPPGVARDAAPKSIAIRAGARMLGSGRAGTIPHRGEWALKIGVGFRSSGWMWRRYGPGLRRPETAGWAVAYWARVAIGPRFSQARQDFWTNWVT</sequence>
<dbReference type="RefSeq" id="WP_238282858.1">
    <property type="nucleotide sequence ID" value="NZ_BPQL01000203.1"/>
</dbReference>
<name>A0ABV2L8H3_9HYPH</name>
<proteinExistence type="predicted"/>
<gene>
    <name evidence="1" type="ORF">ABID43_003703</name>
</gene>
<evidence type="ECO:0000313" key="1">
    <source>
        <dbReference type="EMBL" id="MET3694144.1"/>
    </source>
</evidence>
<keyword evidence="2" id="KW-1185">Reference proteome</keyword>
<dbReference type="Proteomes" id="UP001549145">
    <property type="component" value="Unassembled WGS sequence"/>
</dbReference>
<comment type="caution">
    <text evidence="1">The sequence shown here is derived from an EMBL/GenBank/DDBJ whole genome shotgun (WGS) entry which is preliminary data.</text>
</comment>
<reference evidence="1 2" key="1">
    <citation type="submission" date="2024-06" db="EMBL/GenBank/DDBJ databases">
        <title>Genomic Encyclopedia of Type Strains, Phase IV (KMG-IV): sequencing the most valuable type-strain genomes for metagenomic binning, comparative biology and taxonomic classification.</title>
        <authorList>
            <person name="Goeker M."/>
        </authorList>
    </citation>
    <scope>NUCLEOTIDE SEQUENCE [LARGE SCALE GENOMIC DNA]</scope>
    <source>
        <strain evidence="1 2">DSM 21331</strain>
    </source>
</reference>
<dbReference type="EMBL" id="JBEPMM010000012">
    <property type="protein sequence ID" value="MET3694144.1"/>
    <property type="molecule type" value="Genomic_DNA"/>
</dbReference>
<organism evidence="1 2">
    <name type="scientific">Methylobacterium goesingense</name>
    <dbReference type="NCBI Taxonomy" id="243690"/>
    <lineage>
        <taxon>Bacteria</taxon>
        <taxon>Pseudomonadati</taxon>
        <taxon>Pseudomonadota</taxon>
        <taxon>Alphaproteobacteria</taxon>
        <taxon>Hyphomicrobiales</taxon>
        <taxon>Methylobacteriaceae</taxon>
        <taxon>Methylobacterium</taxon>
    </lineage>
</organism>